<evidence type="ECO:0000256" key="7">
    <source>
        <dbReference type="ARBA" id="ARBA00075061"/>
    </source>
</evidence>
<dbReference type="OrthoDB" id="88at2759"/>
<evidence type="ECO:0000313" key="9">
    <source>
        <dbReference type="EMBL" id="ODV95308.1"/>
    </source>
</evidence>
<evidence type="ECO:0000256" key="2">
    <source>
        <dbReference type="ARBA" id="ARBA00006073"/>
    </source>
</evidence>
<comment type="subcellular location">
    <subcellularLocation>
        <location evidence="1">Mitochondrion</location>
    </subcellularLocation>
</comment>
<keyword evidence="5" id="KW-0687">Ribonucleoprotein</keyword>
<keyword evidence="3" id="KW-0689">Ribosomal protein</keyword>
<dbReference type="STRING" id="669874.A0A1E4TUH5"/>
<dbReference type="AlphaFoldDB" id="A0A1E4TUH5"/>
<dbReference type="Pfam" id="PF05047">
    <property type="entry name" value="L51_S25_CI-B8"/>
    <property type="match status" value="1"/>
</dbReference>
<sequence>MPVKALSKVSIARNGIGAFVLPCRRITLQYCNWGGSSQGMRDFLTQRLSKIAQQYPEIEFKVVRKSGHPILRGDYSNDKDKVVCVRNFNIDVVENKLKLLVNSTGSQLKKHKQNVESLNESVRGIWSPLHAHAESRYKI</sequence>
<gene>
    <name evidence="9" type="ORF">PACTADRAFT_80723</name>
</gene>
<dbReference type="PANTHER" id="PTHR21396:SF2">
    <property type="entry name" value="LARGE RIBOSOMAL SUBUNIT PROTEIN ML43"/>
    <property type="match status" value="1"/>
</dbReference>
<evidence type="ECO:0000256" key="1">
    <source>
        <dbReference type="ARBA" id="ARBA00004173"/>
    </source>
</evidence>
<dbReference type="PANTHER" id="PTHR21396">
    <property type="entry name" value="39S RIBOSOMAL PROTEIN L43"/>
    <property type="match status" value="1"/>
</dbReference>
<dbReference type="SMART" id="SM00916">
    <property type="entry name" value="L51_S25_CI-B8"/>
    <property type="match status" value="1"/>
</dbReference>
<dbReference type="Gene3D" id="3.40.30.10">
    <property type="entry name" value="Glutaredoxin"/>
    <property type="match status" value="1"/>
</dbReference>
<protein>
    <recommendedName>
        <fullName evidence="6">Large ribosomal subunit protein mL43</fullName>
    </recommendedName>
    <alternativeName>
        <fullName evidence="7">54S ribosomal protein L51, mitochondrial</fullName>
    </alternativeName>
</protein>
<dbReference type="GO" id="GO:0032543">
    <property type="term" value="P:mitochondrial translation"/>
    <property type="evidence" value="ECO:0007669"/>
    <property type="project" value="InterPro"/>
</dbReference>
<keyword evidence="10" id="KW-1185">Reference proteome</keyword>
<name>A0A1E4TUH5_PACTA</name>
<dbReference type="EMBL" id="KV454014">
    <property type="protein sequence ID" value="ODV95308.1"/>
    <property type="molecule type" value="Genomic_DNA"/>
</dbReference>
<evidence type="ECO:0000259" key="8">
    <source>
        <dbReference type="SMART" id="SM00916"/>
    </source>
</evidence>
<reference evidence="10" key="1">
    <citation type="submission" date="2016-05" db="EMBL/GenBank/DDBJ databases">
        <title>Comparative genomics of biotechnologically important yeasts.</title>
        <authorList>
            <consortium name="DOE Joint Genome Institute"/>
            <person name="Riley R."/>
            <person name="Haridas S."/>
            <person name="Wolfe K.H."/>
            <person name="Lopes M.R."/>
            <person name="Hittinger C.T."/>
            <person name="Goker M."/>
            <person name="Salamov A."/>
            <person name="Wisecaver J."/>
            <person name="Long T.M."/>
            <person name="Aerts A.L."/>
            <person name="Barry K."/>
            <person name="Choi C."/>
            <person name="Clum A."/>
            <person name="Coughlan A.Y."/>
            <person name="Deshpande S."/>
            <person name="Douglass A.P."/>
            <person name="Hanson S.J."/>
            <person name="Klenk H.-P."/>
            <person name="Labutti K."/>
            <person name="Lapidus A."/>
            <person name="Lindquist E."/>
            <person name="Lipzen A."/>
            <person name="Meier-Kolthoff J.P."/>
            <person name="Ohm R.A."/>
            <person name="Otillar R.P."/>
            <person name="Pangilinan J."/>
            <person name="Peng Y."/>
            <person name="Rokas A."/>
            <person name="Rosa C.A."/>
            <person name="Scheuner C."/>
            <person name="Sibirny A.A."/>
            <person name="Slot J.C."/>
            <person name="Stielow J.B."/>
            <person name="Sun H."/>
            <person name="Kurtzman C.P."/>
            <person name="Blackwell M."/>
            <person name="Grigoriev I.V."/>
            <person name="Jeffries T.W."/>
        </authorList>
    </citation>
    <scope>NUCLEOTIDE SEQUENCE [LARGE SCALE GENOMIC DNA]</scope>
    <source>
        <strain evidence="10">NRRL Y-2460</strain>
    </source>
</reference>
<organism evidence="9 10">
    <name type="scientific">Pachysolen tannophilus NRRL Y-2460</name>
    <dbReference type="NCBI Taxonomy" id="669874"/>
    <lineage>
        <taxon>Eukaryota</taxon>
        <taxon>Fungi</taxon>
        <taxon>Dikarya</taxon>
        <taxon>Ascomycota</taxon>
        <taxon>Saccharomycotina</taxon>
        <taxon>Pichiomycetes</taxon>
        <taxon>Pachysolenaceae</taxon>
        <taxon>Pachysolen</taxon>
    </lineage>
</organism>
<dbReference type="GO" id="GO:0045454">
    <property type="term" value="P:cell redox homeostasis"/>
    <property type="evidence" value="ECO:0007669"/>
    <property type="project" value="EnsemblFungi"/>
</dbReference>
<evidence type="ECO:0000256" key="5">
    <source>
        <dbReference type="ARBA" id="ARBA00023274"/>
    </source>
</evidence>
<dbReference type="SUPFAM" id="SSF52833">
    <property type="entry name" value="Thioredoxin-like"/>
    <property type="match status" value="1"/>
</dbReference>
<proteinExistence type="inferred from homology"/>
<accession>A0A1E4TUH5</accession>
<dbReference type="InterPro" id="IPR039927">
    <property type="entry name" value="Ribosomal_mL43"/>
</dbReference>
<keyword evidence="4" id="KW-0496">Mitochondrion</keyword>
<dbReference type="InterPro" id="IPR036249">
    <property type="entry name" value="Thioredoxin-like_sf"/>
</dbReference>
<feature type="domain" description="Ribosomal protein/NADH dehydrogenase" evidence="8">
    <location>
        <begin position="32"/>
        <end position="104"/>
    </location>
</feature>
<dbReference type="InterPro" id="IPR007741">
    <property type="entry name" value="Ribosomal_mL43/mS25/NADH_DH"/>
</dbReference>
<dbReference type="GO" id="GO:0005762">
    <property type="term" value="C:mitochondrial large ribosomal subunit"/>
    <property type="evidence" value="ECO:0007669"/>
    <property type="project" value="EnsemblFungi"/>
</dbReference>
<dbReference type="FunFam" id="3.40.30.10:FF:000173">
    <property type="entry name" value="Mitochondrial 54S ribosomal protein"/>
    <property type="match status" value="1"/>
</dbReference>
<comment type="similarity">
    <text evidence="2">Belongs to the mitochondrion-specific ribosomal protein mL43 family.</text>
</comment>
<evidence type="ECO:0000256" key="4">
    <source>
        <dbReference type="ARBA" id="ARBA00023128"/>
    </source>
</evidence>
<evidence type="ECO:0000313" key="10">
    <source>
        <dbReference type="Proteomes" id="UP000094236"/>
    </source>
</evidence>
<dbReference type="GO" id="GO:0003735">
    <property type="term" value="F:structural constituent of ribosome"/>
    <property type="evidence" value="ECO:0007669"/>
    <property type="project" value="EnsemblFungi"/>
</dbReference>
<dbReference type="Proteomes" id="UP000094236">
    <property type="component" value="Unassembled WGS sequence"/>
</dbReference>
<evidence type="ECO:0000256" key="6">
    <source>
        <dbReference type="ARBA" id="ARBA00035188"/>
    </source>
</evidence>
<evidence type="ECO:0000256" key="3">
    <source>
        <dbReference type="ARBA" id="ARBA00022980"/>
    </source>
</evidence>